<dbReference type="GO" id="GO:0006508">
    <property type="term" value="P:proteolysis"/>
    <property type="evidence" value="ECO:0007669"/>
    <property type="project" value="UniProtKB-KW"/>
</dbReference>
<evidence type="ECO:0000256" key="8">
    <source>
        <dbReference type="PROSITE-ProRule" id="PRU00276"/>
    </source>
</evidence>
<dbReference type="Pfam" id="PF01421">
    <property type="entry name" value="Reprolysin"/>
    <property type="match status" value="1"/>
</dbReference>
<keyword evidence="5" id="KW-0482">Metalloprotease</keyword>
<accession>A0A8J2LAV1</accession>
<dbReference type="EMBL" id="CAJVCH010562511">
    <property type="protein sequence ID" value="CAG7831888.1"/>
    <property type="molecule type" value="Genomic_DNA"/>
</dbReference>
<evidence type="ECO:0000259" key="10">
    <source>
        <dbReference type="PROSITE" id="PS50215"/>
    </source>
</evidence>
<name>A0A8J2LAV1_9HEXA</name>
<evidence type="ECO:0000256" key="1">
    <source>
        <dbReference type="ARBA" id="ARBA00022670"/>
    </source>
</evidence>
<evidence type="ECO:0000256" key="9">
    <source>
        <dbReference type="SAM" id="Phobius"/>
    </source>
</evidence>
<dbReference type="AlphaFoldDB" id="A0A8J2LAV1"/>
<proteinExistence type="predicted"/>
<dbReference type="Pfam" id="PF17771">
    <property type="entry name" value="ADAMTS_CR_2"/>
    <property type="match status" value="1"/>
</dbReference>
<dbReference type="PANTHER" id="PTHR11905">
    <property type="entry name" value="ADAM A DISINTEGRIN AND METALLOPROTEASE DOMAIN"/>
    <property type="match status" value="1"/>
</dbReference>
<dbReference type="PANTHER" id="PTHR11905:SF247">
    <property type="entry name" value="PEPTIDASE M12B DOMAIN-CONTAINING PROTEIN"/>
    <property type="match status" value="1"/>
</dbReference>
<feature type="transmembrane region" description="Helical" evidence="9">
    <location>
        <begin position="39"/>
        <end position="62"/>
    </location>
</feature>
<reference evidence="11" key="1">
    <citation type="submission" date="2021-06" db="EMBL/GenBank/DDBJ databases">
        <authorList>
            <person name="Hodson N. C."/>
            <person name="Mongue J. A."/>
            <person name="Jaron S. K."/>
        </authorList>
    </citation>
    <scope>NUCLEOTIDE SEQUENCE</scope>
</reference>
<dbReference type="GO" id="GO:0046872">
    <property type="term" value="F:metal ion binding"/>
    <property type="evidence" value="ECO:0007669"/>
    <property type="project" value="UniProtKB-KW"/>
</dbReference>
<feature type="binding site" evidence="8">
    <location>
        <position position="449"/>
    </location>
    <ligand>
        <name>Zn(2+)</name>
        <dbReference type="ChEBI" id="CHEBI:29105"/>
        <note>catalytic</note>
    </ligand>
</feature>
<dbReference type="OrthoDB" id="9942326at2759"/>
<evidence type="ECO:0000256" key="7">
    <source>
        <dbReference type="ARBA" id="ARBA00023180"/>
    </source>
</evidence>
<evidence type="ECO:0000256" key="6">
    <source>
        <dbReference type="ARBA" id="ARBA00023157"/>
    </source>
</evidence>
<sequence>LWILVQPFLIIPGSCQIQGPKVAFPQDYLNTMKCTSVSLWTLIGILIVSGTLLYSLCPLFLVQNLNYGFHFQSILFGSYKSNVSAPERTPGTRQQELISVKVVSRNRRSRRDANKSIVIALFSPRRNETMTVNALESGKVIPSDLVLFLDGQELDDKLTNRSRSVGTLTGQNRFYTGTVYSPSGGLGRIALTSFESLNREPEEFFGLLSLNGVDYIIEPSPELLRADDDGTHVLIEANGDNGGRRCVSRGMDPVAQKQQLPNENLQIAPLTINQSSNLEVTIDAKSQPKKGSWVKTPARFLELAVFADAAFYKRMKKRFPQNTLQNTITYILASVNNMNLLYKDPSIGFDNMIDIRLNYLEVLTRNPKKLNDAKGRESVYLDSFCKFAASKNTDVTNWDHAMMLTGTDLRAADSAGVLGVAFTGALCDNRYSCSLVEAANFLGTYTMTHELGHSLGMTHDGEENNAHCSPSKYIMAAIEGAGQLTWSTCSQQNLRDFLNRRSNIRGATNPGCLRTTYNKKKKRKPINYKNKKLPGEIFSASQQCAMSLGKQYNKPVYKIGYYESICYELKCGDGKKAVATQPALEGTVCGKQKWCKRGMCVPKLMQAVG</sequence>
<keyword evidence="1" id="KW-0645">Protease</keyword>
<feature type="binding site" evidence="8">
    <location>
        <position position="453"/>
    </location>
    <ligand>
        <name>Zn(2+)</name>
        <dbReference type="ChEBI" id="CHEBI:29105"/>
        <note>catalytic</note>
    </ligand>
</feature>
<dbReference type="PROSITE" id="PS50215">
    <property type="entry name" value="ADAM_MEPRO"/>
    <property type="match status" value="1"/>
</dbReference>
<evidence type="ECO:0000256" key="5">
    <source>
        <dbReference type="ARBA" id="ARBA00023049"/>
    </source>
</evidence>
<keyword evidence="9" id="KW-0472">Membrane</keyword>
<comment type="caution">
    <text evidence="11">The sequence shown here is derived from an EMBL/GenBank/DDBJ whole genome shotgun (WGS) entry which is preliminary data.</text>
</comment>
<comment type="caution">
    <text evidence="8">Lacks conserved residue(s) required for the propagation of feature annotation.</text>
</comment>
<dbReference type="InterPro" id="IPR041645">
    <property type="entry name" value="ADAMTS_CR_2"/>
</dbReference>
<keyword evidence="4 8" id="KW-0862">Zinc</keyword>
<dbReference type="InterPro" id="IPR001590">
    <property type="entry name" value="Peptidase_M12B"/>
</dbReference>
<keyword evidence="3" id="KW-0378">Hydrolase</keyword>
<evidence type="ECO:0000256" key="2">
    <source>
        <dbReference type="ARBA" id="ARBA00022723"/>
    </source>
</evidence>
<feature type="active site" evidence="8">
    <location>
        <position position="450"/>
    </location>
</feature>
<evidence type="ECO:0000313" key="12">
    <source>
        <dbReference type="Proteomes" id="UP000708208"/>
    </source>
</evidence>
<keyword evidence="6" id="KW-1015">Disulfide bond</keyword>
<keyword evidence="9" id="KW-0812">Transmembrane</keyword>
<organism evidence="11 12">
    <name type="scientific">Allacma fusca</name>
    <dbReference type="NCBI Taxonomy" id="39272"/>
    <lineage>
        <taxon>Eukaryota</taxon>
        <taxon>Metazoa</taxon>
        <taxon>Ecdysozoa</taxon>
        <taxon>Arthropoda</taxon>
        <taxon>Hexapoda</taxon>
        <taxon>Collembola</taxon>
        <taxon>Symphypleona</taxon>
        <taxon>Sminthuridae</taxon>
        <taxon>Allacma</taxon>
    </lineage>
</organism>
<keyword evidence="12" id="KW-1185">Reference proteome</keyword>
<feature type="binding site" evidence="8">
    <location>
        <position position="459"/>
    </location>
    <ligand>
        <name>Zn(2+)</name>
        <dbReference type="ChEBI" id="CHEBI:29105"/>
        <note>catalytic</note>
    </ligand>
</feature>
<dbReference type="GO" id="GO:0004222">
    <property type="term" value="F:metalloendopeptidase activity"/>
    <property type="evidence" value="ECO:0007669"/>
    <property type="project" value="InterPro"/>
</dbReference>
<dbReference type="Proteomes" id="UP000708208">
    <property type="component" value="Unassembled WGS sequence"/>
</dbReference>
<keyword evidence="9" id="KW-1133">Transmembrane helix</keyword>
<keyword evidence="2 8" id="KW-0479">Metal-binding</keyword>
<evidence type="ECO:0000313" key="11">
    <source>
        <dbReference type="EMBL" id="CAG7831888.1"/>
    </source>
</evidence>
<evidence type="ECO:0000256" key="3">
    <source>
        <dbReference type="ARBA" id="ARBA00022801"/>
    </source>
</evidence>
<evidence type="ECO:0000256" key="4">
    <source>
        <dbReference type="ARBA" id="ARBA00022833"/>
    </source>
</evidence>
<feature type="non-terminal residue" evidence="11">
    <location>
        <position position="1"/>
    </location>
</feature>
<keyword evidence="7" id="KW-0325">Glycoprotein</keyword>
<gene>
    <name evidence="11" type="ORF">AFUS01_LOCUS41609</name>
</gene>
<protein>
    <recommendedName>
        <fullName evidence="10">Peptidase M12B domain-containing protein</fullName>
    </recommendedName>
</protein>
<feature type="domain" description="Peptidase M12B" evidence="10">
    <location>
        <begin position="299"/>
        <end position="510"/>
    </location>
</feature>